<feature type="transmembrane region" description="Helical" evidence="1">
    <location>
        <begin position="12"/>
        <end position="35"/>
    </location>
</feature>
<evidence type="ECO:0000256" key="1">
    <source>
        <dbReference type="SAM" id="Phobius"/>
    </source>
</evidence>
<evidence type="ECO:0000313" key="2">
    <source>
        <dbReference type="EMBL" id="CRX39324.1"/>
    </source>
</evidence>
<accession>A0A0H5DTV9</accession>
<dbReference type="GO" id="GO:0051301">
    <property type="term" value="P:cell division"/>
    <property type="evidence" value="ECO:0007669"/>
    <property type="project" value="UniProtKB-KW"/>
</dbReference>
<proteinExistence type="predicted"/>
<keyword evidence="1" id="KW-0472">Membrane</keyword>
<dbReference type="Proteomes" id="UP000220251">
    <property type="component" value="Unassembled WGS sequence"/>
</dbReference>
<keyword evidence="1" id="KW-1133">Transmembrane helix</keyword>
<reference evidence="3" key="1">
    <citation type="submission" date="2015-06" db="EMBL/GenBank/DDBJ databases">
        <authorList>
            <person name="Bertelli C."/>
        </authorList>
    </citation>
    <scope>NUCLEOTIDE SEQUENCE [LARGE SCALE GENOMIC DNA]</scope>
    <source>
        <strain evidence="3">CRIB-30</strain>
    </source>
</reference>
<dbReference type="RefSeq" id="WP_098039194.1">
    <property type="nucleotide sequence ID" value="NZ_CWGJ01000027.1"/>
</dbReference>
<keyword evidence="3" id="KW-1185">Reference proteome</keyword>
<gene>
    <name evidence="2" type="primary">ftsQ</name>
    <name evidence="2" type="ORF">ELAC_2002</name>
</gene>
<dbReference type="AlphaFoldDB" id="A0A0H5DTV9"/>
<keyword evidence="2" id="KW-0131">Cell cycle</keyword>
<name>A0A0H5DTV9_9BACT</name>
<organism evidence="2 3">
    <name type="scientific">Estrella lausannensis</name>
    <dbReference type="NCBI Taxonomy" id="483423"/>
    <lineage>
        <taxon>Bacteria</taxon>
        <taxon>Pseudomonadati</taxon>
        <taxon>Chlamydiota</taxon>
        <taxon>Chlamydiia</taxon>
        <taxon>Parachlamydiales</taxon>
        <taxon>Candidatus Criblamydiaceae</taxon>
        <taxon>Estrella</taxon>
    </lineage>
</organism>
<protein>
    <submittedName>
        <fullName evidence="2">Putative cell division protein ftsQ</fullName>
    </submittedName>
</protein>
<dbReference type="EMBL" id="CWGJ01000027">
    <property type="protein sequence ID" value="CRX39324.1"/>
    <property type="molecule type" value="Genomic_DNA"/>
</dbReference>
<sequence length="295" mass="33639">MDPRVERVSFLTGVAIVLGSLCFTFVTAFISYQYYQQWLEERKLDPKYRVTGVVQTGAVKEPLPTLALIELMGLSLDKPLNLYAASERRLENQLMKTPFFNRVKVSKVYPNILYLDYEARKPFAYLKDYTNILIAEDGTLLPFKPFFPPKNFPVISLGPSMIGVSDQESVVGYVIPQKTLELIKNFTKSVERYFEERGFRVVFIDFQNAGAGSGELSEIVVLTEGRRRLKSGKDIDLQVLIRYALDSYSETIEVFDRIIQKESQRIDRAIGKSEAVTSWHLLIDLRTKGIALVSP</sequence>
<evidence type="ECO:0000313" key="3">
    <source>
        <dbReference type="Proteomes" id="UP000220251"/>
    </source>
</evidence>
<dbReference type="OrthoDB" id="21142at2"/>
<keyword evidence="1" id="KW-0812">Transmembrane</keyword>
<keyword evidence="2" id="KW-0132">Cell division</keyword>